<dbReference type="RefSeq" id="WP_179814029.1">
    <property type="nucleotide sequence ID" value="NZ_JACBZD010000001.1"/>
</dbReference>
<dbReference type="EMBL" id="JACBZD010000001">
    <property type="protein sequence ID" value="NYI05262.1"/>
    <property type="molecule type" value="Genomic_DNA"/>
</dbReference>
<keyword evidence="2" id="KW-1185">Reference proteome</keyword>
<protein>
    <recommendedName>
        <fullName evidence="3">Holin</fullName>
    </recommendedName>
</protein>
<gene>
    <name evidence="1" type="ORF">FHU37_002205</name>
</gene>
<evidence type="ECO:0000313" key="1">
    <source>
        <dbReference type="EMBL" id="NYI05262.1"/>
    </source>
</evidence>
<evidence type="ECO:0008006" key="3">
    <source>
        <dbReference type="Google" id="ProtNLM"/>
    </source>
</evidence>
<proteinExistence type="predicted"/>
<organism evidence="1 2">
    <name type="scientific">Allostreptomyces psammosilenae</name>
    <dbReference type="NCBI Taxonomy" id="1892865"/>
    <lineage>
        <taxon>Bacteria</taxon>
        <taxon>Bacillati</taxon>
        <taxon>Actinomycetota</taxon>
        <taxon>Actinomycetes</taxon>
        <taxon>Kitasatosporales</taxon>
        <taxon>Streptomycetaceae</taxon>
        <taxon>Allostreptomyces</taxon>
    </lineage>
</organism>
<reference evidence="1 2" key="1">
    <citation type="submission" date="2020-07" db="EMBL/GenBank/DDBJ databases">
        <title>Sequencing the genomes of 1000 actinobacteria strains.</title>
        <authorList>
            <person name="Klenk H.-P."/>
        </authorList>
    </citation>
    <scope>NUCLEOTIDE SEQUENCE [LARGE SCALE GENOMIC DNA]</scope>
    <source>
        <strain evidence="1 2">DSM 42178</strain>
    </source>
</reference>
<comment type="caution">
    <text evidence="1">The sequence shown here is derived from an EMBL/GenBank/DDBJ whole genome shotgun (WGS) entry which is preliminary data.</text>
</comment>
<sequence length="82" mass="8159">MYTQRFPLDLLERTLWTAAQAAAGVLLVAVGDLPQWWAPVLAAALAAVKGTAAGLVGVPGSAATLPAPRGPAAAPAASEGVR</sequence>
<accession>A0A853A437</accession>
<evidence type="ECO:0000313" key="2">
    <source>
        <dbReference type="Proteomes" id="UP000567795"/>
    </source>
</evidence>
<name>A0A853A437_9ACTN</name>
<dbReference type="Proteomes" id="UP000567795">
    <property type="component" value="Unassembled WGS sequence"/>
</dbReference>
<dbReference type="AlphaFoldDB" id="A0A853A437"/>